<evidence type="ECO:0000256" key="12">
    <source>
        <dbReference type="ARBA" id="ARBA00023136"/>
    </source>
</evidence>
<evidence type="ECO:0000256" key="2">
    <source>
        <dbReference type="ARBA" id="ARBA00005967"/>
    </source>
</evidence>
<evidence type="ECO:0000313" key="21">
    <source>
        <dbReference type="Proteomes" id="UP000777303"/>
    </source>
</evidence>
<keyword evidence="7 17" id="KW-0547">Nucleotide-binding</keyword>
<keyword evidence="9 17" id="KW-0067">ATP-binding</keyword>
<evidence type="ECO:0000256" key="9">
    <source>
        <dbReference type="ARBA" id="ARBA00022840"/>
    </source>
</evidence>
<evidence type="ECO:0000256" key="4">
    <source>
        <dbReference type="ARBA" id="ARBA00022516"/>
    </source>
</evidence>
<evidence type="ECO:0000256" key="13">
    <source>
        <dbReference type="ARBA" id="ARBA00023209"/>
    </source>
</evidence>
<keyword evidence="18" id="KW-0479">Metal-binding</keyword>
<feature type="binding site" evidence="18">
    <location>
        <position position="35"/>
    </location>
    <ligand>
        <name>a divalent metal cation</name>
        <dbReference type="ChEBI" id="CHEBI:60240"/>
    </ligand>
</feature>
<dbReference type="Proteomes" id="UP000777303">
    <property type="component" value="Unassembled WGS sequence"/>
</dbReference>
<proteinExistence type="inferred from homology"/>
<dbReference type="GO" id="GO:0005524">
    <property type="term" value="F:ATP binding"/>
    <property type="evidence" value="ECO:0007669"/>
    <property type="project" value="UniProtKB-KW"/>
</dbReference>
<evidence type="ECO:0000256" key="7">
    <source>
        <dbReference type="ARBA" id="ARBA00022741"/>
    </source>
</evidence>
<reference evidence="20" key="1">
    <citation type="journal article" date="2021" name="PeerJ">
        <title>Extensive microbial diversity within the chicken gut microbiome revealed by metagenomics and culture.</title>
        <authorList>
            <person name="Gilroy R."/>
            <person name="Ravi A."/>
            <person name="Getino M."/>
            <person name="Pursley I."/>
            <person name="Horton D.L."/>
            <person name="Alikhan N.F."/>
            <person name="Baker D."/>
            <person name="Gharbi K."/>
            <person name="Hall N."/>
            <person name="Watson M."/>
            <person name="Adriaenssens E.M."/>
            <person name="Foster-Nyarko E."/>
            <person name="Jarju S."/>
            <person name="Secka A."/>
            <person name="Antonio M."/>
            <person name="Oren A."/>
            <person name="Chaudhuri R.R."/>
            <person name="La Ragione R."/>
            <person name="Hildebrand F."/>
            <person name="Pallen M.J."/>
        </authorList>
    </citation>
    <scope>NUCLEOTIDE SEQUENCE</scope>
    <source>
        <strain evidence="20">F6-6636</strain>
    </source>
</reference>
<sequence>MASHDNNEHQTTKNKRFLQSLHHALDGIRVAFCEESNLRRDAVFTLIVVIAGIIFQVTRFDWVMLILAISLVVISEMWNTVIENIMDFVTKRHYFPHAKKIKDMSAGTVLLAAFFAVVVGLYVFVPRLVALIR</sequence>
<keyword evidence="18" id="KW-0460">Magnesium</keyword>
<comment type="similarity">
    <text evidence="2">Belongs to the bacterial diacylglycerol kinase family.</text>
</comment>
<keyword evidence="6 19" id="KW-0812">Transmembrane</keyword>
<evidence type="ECO:0000256" key="3">
    <source>
        <dbReference type="ARBA" id="ARBA00022475"/>
    </source>
</evidence>
<feature type="transmembrane region" description="Helical" evidence="19">
    <location>
        <begin position="38"/>
        <end position="56"/>
    </location>
</feature>
<keyword evidence="10 19" id="KW-1133">Transmembrane helix</keyword>
<feature type="binding site" evidence="16">
    <location>
        <position position="16"/>
    </location>
    <ligand>
        <name>substrate</name>
    </ligand>
</feature>
<dbReference type="EMBL" id="JAHLFS010000023">
    <property type="protein sequence ID" value="MBU3851401.1"/>
    <property type="molecule type" value="Genomic_DNA"/>
</dbReference>
<dbReference type="CDD" id="cd14265">
    <property type="entry name" value="UDPK_IM_like"/>
    <property type="match status" value="1"/>
</dbReference>
<feature type="active site" description="Proton acceptor" evidence="15">
    <location>
        <position position="76"/>
    </location>
</feature>
<comment type="cofactor">
    <cofactor evidence="18">
        <name>Mg(2+)</name>
        <dbReference type="ChEBI" id="CHEBI:18420"/>
    </cofactor>
    <text evidence="18">Mn(2+), Zn(2+), Cd(2+) and Co(2+) support activity to lesser extents.</text>
</comment>
<feature type="binding site" evidence="16">
    <location>
        <position position="76"/>
    </location>
    <ligand>
        <name>substrate</name>
    </ligand>
</feature>
<keyword evidence="3" id="KW-1003">Cell membrane</keyword>
<keyword evidence="8 20" id="KW-0418">Kinase</keyword>
<evidence type="ECO:0000256" key="16">
    <source>
        <dbReference type="PIRSR" id="PIRSR600829-2"/>
    </source>
</evidence>
<keyword evidence="11" id="KW-0443">Lipid metabolism</keyword>
<dbReference type="GO" id="GO:0005886">
    <property type="term" value="C:plasma membrane"/>
    <property type="evidence" value="ECO:0007669"/>
    <property type="project" value="UniProtKB-SubCell"/>
</dbReference>
<evidence type="ECO:0000256" key="11">
    <source>
        <dbReference type="ARBA" id="ARBA00023098"/>
    </source>
</evidence>
<evidence type="ECO:0000256" key="1">
    <source>
        <dbReference type="ARBA" id="ARBA00004651"/>
    </source>
</evidence>
<evidence type="ECO:0000256" key="10">
    <source>
        <dbReference type="ARBA" id="ARBA00022989"/>
    </source>
</evidence>
<feature type="binding site" evidence="18">
    <location>
        <position position="83"/>
    </location>
    <ligand>
        <name>a divalent metal cation</name>
        <dbReference type="ChEBI" id="CHEBI:60240"/>
    </ligand>
</feature>
<dbReference type="InterPro" id="IPR000829">
    <property type="entry name" value="DAGK"/>
</dbReference>
<evidence type="ECO:0000256" key="6">
    <source>
        <dbReference type="ARBA" id="ARBA00022692"/>
    </source>
</evidence>
<feature type="binding site" evidence="17">
    <location>
        <begin position="102"/>
        <end position="103"/>
    </location>
    <ligand>
        <name>ATP</name>
        <dbReference type="ChEBI" id="CHEBI:30616"/>
    </ligand>
</feature>
<evidence type="ECO:0000256" key="17">
    <source>
        <dbReference type="PIRSR" id="PIRSR600829-3"/>
    </source>
</evidence>
<protein>
    <submittedName>
        <fullName evidence="20">Diacylglycerol kinase family protein</fullName>
    </submittedName>
</protein>
<accession>A0A948X0K1</accession>
<evidence type="ECO:0000256" key="15">
    <source>
        <dbReference type="PIRSR" id="PIRSR600829-1"/>
    </source>
</evidence>
<evidence type="ECO:0000256" key="19">
    <source>
        <dbReference type="SAM" id="Phobius"/>
    </source>
</evidence>
<evidence type="ECO:0000256" key="5">
    <source>
        <dbReference type="ARBA" id="ARBA00022679"/>
    </source>
</evidence>
<evidence type="ECO:0000313" key="20">
    <source>
        <dbReference type="EMBL" id="MBU3851401.1"/>
    </source>
</evidence>
<comment type="caution">
    <text evidence="20">The sequence shown here is derived from an EMBL/GenBank/DDBJ whole genome shotgun (WGS) entry which is preliminary data.</text>
</comment>
<keyword evidence="4" id="KW-0444">Lipid biosynthesis</keyword>
<evidence type="ECO:0000256" key="8">
    <source>
        <dbReference type="ARBA" id="ARBA00022777"/>
    </source>
</evidence>
<feature type="binding site" evidence="17">
    <location>
        <position position="16"/>
    </location>
    <ligand>
        <name>ATP</name>
        <dbReference type="ChEBI" id="CHEBI:30616"/>
    </ligand>
</feature>
<keyword evidence="13" id="KW-0594">Phospholipid biosynthesis</keyword>
<dbReference type="Gene3D" id="1.10.287.3610">
    <property type="match status" value="1"/>
</dbReference>
<feature type="transmembrane region" description="Helical" evidence="19">
    <location>
        <begin position="103"/>
        <end position="125"/>
    </location>
</feature>
<feature type="binding site" evidence="17">
    <location>
        <position position="35"/>
    </location>
    <ligand>
        <name>ATP</name>
        <dbReference type="ChEBI" id="CHEBI:30616"/>
    </ligand>
</feature>
<dbReference type="GO" id="GO:0016301">
    <property type="term" value="F:kinase activity"/>
    <property type="evidence" value="ECO:0007669"/>
    <property type="project" value="UniProtKB-KW"/>
</dbReference>
<dbReference type="GO" id="GO:0008654">
    <property type="term" value="P:phospholipid biosynthetic process"/>
    <property type="evidence" value="ECO:0007669"/>
    <property type="project" value="UniProtKB-KW"/>
</dbReference>
<dbReference type="Pfam" id="PF01219">
    <property type="entry name" value="DAGK_prokar"/>
    <property type="match status" value="1"/>
</dbReference>
<feature type="transmembrane region" description="Helical" evidence="19">
    <location>
        <begin position="62"/>
        <end position="82"/>
    </location>
</feature>
<comment type="subcellular location">
    <subcellularLocation>
        <location evidence="1">Cell membrane</location>
        <topology evidence="1">Multi-pass membrane protein</topology>
    </subcellularLocation>
</comment>
<dbReference type="InterPro" id="IPR033717">
    <property type="entry name" value="UDPK"/>
</dbReference>
<keyword evidence="14" id="KW-1208">Phospholipid metabolism</keyword>
<organism evidence="20 21">
    <name type="scientific">Candidatus Paralactobacillus gallistercoris</name>
    <dbReference type="NCBI Taxonomy" id="2838724"/>
    <lineage>
        <taxon>Bacteria</taxon>
        <taxon>Bacillati</taxon>
        <taxon>Bacillota</taxon>
        <taxon>Bacilli</taxon>
        <taxon>Lactobacillales</taxon>
        <taxon>Lactobacillaceae</taxon>
        <taxon>Lactobacillus</taxon>
    </lineage>
</organism>
<reference evidence="20" key="2">
    <citation type="submission" date="2021-04" db="EMBL/GenBank/DDBJ databases">
        <authorList>
            <person name="Gilroy R."/>
        </authorList>
    </citation>
    <scope>NUCLEOTIDE SEQUENCE</scope>
    <source>
        <strain evidence="20">F6-6636</strain>
    </source>
</reference>
<gene>
    <name evidence="20" type="ORF">H9901_01710</name>
</gene>
<evidence type="ECO:0000256" key="18">
    <source>
        <dbReference type="PIRSR" id="PIRSR600829-4"/>
    </source>
</evidence>
<dbReference type="PANTHER" id="PTHR34299">
    <property type="entry name" value="DIACYLGLYCEROL KINASE"/>
    <property type="match status" value="1"/>
</dbReference>
<keyword evidence="5" id="KW-0808">Transferase</keyword>
<name>A0A948X0K1_9LACO</name>
<feature type="binding site" evidence="17">
    <location>
        <position position="83"/>
    </location>
    <ligand>
        <name>ATP</name>
        <dbReference type="ChEBI" id="CHEBI:30616"/>
    </ligand>
</feature>
<evidence type="ECO:0000256" key="14">
    <source>
        <dbReference type="ARBA" id="ARBA00023264"/>
    </source>
</evidence>
<dbReference type="InterPro" id="IPR036945">
    <property type="entry name" value="DAGK_sf"/>
</dbReference>
<dbReference type="AlphaFoldDB" id="A0A948X0K1"/>
<dbReference type="PANTHER" id="PTHR34299:SF1">
    <property type="entry name" value="DIACYLGLYCEROL KINASE"/>
    <property type="match status" value="1"/>
</dbReference>
<dbReference type="GO" id="GO:0046872">
    <property type="term" value="F:metal ion binding"/>
    <property type="evidence" value="ECO:0007669"/>
    <property type="project" value="UniProtKB-KW"/>
</dbReference>
<keyword evidence="12 19" id="KW-0472">Membrane</keyword>